<evidence type="ECO:0000313" key="3">
    <source>
        <dbReference type="Proteomes" id="UP000694892"/>
    </source>
</evidence>
<name>A0A974CJL1_XENLA</name>
<dbReference type="Proteomes" id="UP000694892">
    <property type="component" value="Chromosome 7L"/>
</dbReference>
<protein>
    <recommendedName>
        <fullName evidence="4">Transmembrane protein 82</fullName>
    </recommendedName>
</protein>
<feature type="region of interest" description="Disordered" evidence="1">
    <location>
        <begin position="166"/>
        <end position="193"/>
    </location>
</feature>
<dbReference type="PANTHER" id="PTHR35257:SF1">
    <property type="entry name" value="TRANSMEMBRANE PROTEIN 82"/>
    <property type="match status" value="1"/>
</dbReference>
<sequence>MGFISYFSSFLPDIPWHFWGSVDSLLQVAMGEERSLRCSDPDKQKEAAQLRAQSLLMDFLHVSLLTLIYSLLGPRVGALVVLEFSLRAVSMVLSVKEQQQNPSDQMMYQTVFVRMGGLLILMMTVGRWADILHIFISLTGEIWCLIHAGVMLRICREQDIADRISSPRKAPISRGSKYTRDGRTLQRETSLEE</sequence>
<evidence type="ECO:0008006" key="4">
    <source>
        <dbReference type="Google" id="ProtNLM"/>
    </source>
</evidence>
<evidence type="ECO:0000256" key="1">
    <source>
        <dbReference type="SAM" id="MobiDB-lite"/>
    </source>
</evidence>
<feature type="compositionally biased region" description="Basic and acidic residues" evidence="1">
    <location>
        <begin position="178"/>
        <end position="193"/>
    </location>
</feature>
<evidence type="ECO:0000313" key="2">
    <source>
        <dbReference type="EMBL" id="OCT73406.1"/>
    </source>
</evidence>
<proteinExistence type="predicted"/>
<dbReference type="PANTHER" id="PTHR35257">
    <property type="entry name" value="TRANSMEMBRANE PROTEIN 82"/>
    <property type="match status" value="1"/>
</dbReference>
<accession>A0A974CJL1</accession>
<reference evidence="3" key="1">
    <citation type="journal article" date="2016" name="Nature">
        <title>Genome evolution in the allotetraploid frog Xenopus laevis.</title>
        <authorList>
            <person name="Session A.M."/>
            <person name="Uno Y."/>
            <person name="Kwon T."/>
            <person name="Chapman J.A."/>
            <person name="Toyoda A."/>
            <person name="Takahashi S."/>
            <person name="Fukui A."/>
            <person name="Hikosaka A."/>
            <person name="Suzuki A."/>
            <person name="Kondo M."/>
            <person name="van Heeringen S.J."/>
            <person name="Quigley I."/>
            <person name="Heinz S."/>
            <person name="Ogino H."/>
            <person name="Ochi H."/>
            <person name="Hellsten U."/>
            <person name="Lyons J.B."/>
            <person name="Simakov O."/>
            <person name="Putnam N."/>
            <person name="Stites J."/>
            <person name="Kuroki Y."/>
            <person name="Tanaka T."/>
            <person name="Michiue T."/>
            <person name="Watanabe M."/>
            <person name="Bogdanovic O."/>
            <person name="Lister R."/>
            <person name="Georgiou G."/>
            <person name="Paranjpe S.S."/>
            <person name="van Kruijsbergen I."/>
            <person name="Shu S."/>
            <person name="Carlson J."/>
            <person name="Kinoshita T."/>
            <person name="Ohta Y."/>
            <person name="Mawaribuchi S."/>
            <person name="Jenkins J."/>
            <person name="Grimwood J."/>
            <person name="Schmutz J."/>
            <person name="Mitros T."/>
            <person name="Mozaffari S.V."/>
            <person name="Suzuki Y."/>
            <person name="Haramoto Y."/>
            <person name="Yamamoto T.S."/>
            <person name="Takagi C."/>
            <person name="Heald R."/>
            <person name="Miller K."/>
            <person name="Haudenschild C."/>
            <person name="Kitzman J."/>
            <person name="Nakayama T."/>
            <person name="Izutsu Y."/>
            <person name="Robert J."/>
            <person name="Fortriede J."/>
            <person name="Burns K."/>
            <person name="Lotay V."/>
            <person name="Karimi K."/>
            <person name="Yasuoka Y."/>
            <person name="Dichmann D.S."/>
            <person name="Flajnik M.F."/>
            <person name="Houston D.W."/>
            <person name="Shendure J."/>
            <person name="DuPasquier L."/>
            <person name="Vize P.D."/>
            <person name="Zorn A.M."/>
            <person name="Ito M."/>
            <person name="Marcotte E.M."/>
            <person name="Wallingford J.B."/>
            <person name="Ito Y."/>
            <person name="Asashima M."/>
            <person name="Ueno N."/>
            <person name="Matsuda Y."/>
            <person name="Veenstra G.J."/>
            <person name="Fujiyama A."/>
            <person name="Harland R.M."/>
            <person name="Taira M."/>
            <person name="Rokhsar D.S."/>
        </authorList>
    </citation>
    <scope>NUCLEOTIDE SEQUENCE [LARGE SCALE GENOMIC DNA]</scope>
    <source>
        <strain evidence="3">J</strain>
    </source>
</reference>
<organism evidence="2 3">
    <name type="scientific">Xenopus laevis</name>
    <name type="common">African clawed frog</name>
    <dbReference type="NCBI Taxonomy" id="8355"/>
    <lineage>
        <taxon>Eukaryota</taxon>
        <taxon>Metazoa</taxon>
        <taxon>Chordata</taxon>
        <taxon>Craniata</taxon>
        <taxon>Vertebrata</taxon>
        <taxon>Euteleostomi</taxon>
        <taxon>Amphibia</taxon>
        <taxon>Batrachia</taxon>
        <taxon>Anura</taxon>
        <taxon>Pipoidea</taxon>
        <taxon>Pipidae</taxon>
        <taxon>Xenopodinae</taxon>
        <taxon>Xenopus</taxon>
        <taxon>Xenopus</taxon>
    </lineage>
</organism>
<dbReference type="EMBL" id="CM004478">
    <property type="protein sequence ID" value="OCT73406.1"/>
    <property type="molecule type" value="Genomic_DNA"/>
</dbReference>
<dbReference type="AlphaFoldDB" id="A0A974CJL1"/>
<dbReference type="Pfam" id="PF15816">
    <property type="entry name" value="TMEM82"/>
    <property type="match status" value="1"/>
</dbReference>
<gene>
    <name evidence="2" type="ORF">XELAEV_18036383mg</name>
</gene>
<dbReference type="InterPro" id="IPR031648">
    <property type="entry name" value="TMEM82"/>
</dbReference>